<dbReference type="CDD" id="cd01166">
    <property type="entry name" value="KdgK"/>
    <property type="match status" value="1"/>
</dbReference>
<dbReference type="InterPro" id="IPR050306">
    <property type="entry name" value="PfkB_Carbo_kinase"/>
</dbReference>
<protein>
    <submittedName>
        <fullName evidence="5">2-dehydro-3-deoxygluconokinase</fullName>
    </submittedName>
</protein>
<accession>A0ABQ3ENY6</accession>
<evidence type="ECO:0000256" key="1">
    <source>
        <dbReference type="ARBA" id="ARBA00010688"/>
    </source>
</evidence>
<evidence type="ECO:0000256" key="3">
    <source>
        <dbReference type="ARBA" id="ARBA00022777"/>
    </source>
</evidence>
<dbReference type="SUPFAM" id="SSF53613">
    <property type="entry name" value="Ribokinase-like"/>
    <property type="match status" value="1"/>
</dbReference>
<dbReference type="Gene3D" id="3.40.1190.20">
    <property type="match status" value="1"/>
</dbReference>
<organism evidence="5 6">
    <name type="scientific">Pseudovibrio japonicus</name>
    <dbReference type="NCBI Taxonomy" id="366534"/>
    <lineage>
        <taxon>Bacteria</taxon>
        <taxon>Pseudomonadati</taxon>
        <taxon>Pseudomonadota</taxon>
        <taxon>Alphaproteobacteria</taxon>
        <taxon>Hyphomicrobiales</taxon>
        <taxon>Stappiaceae</taxon>
        <taxon>Pseudovibrio</taxon>
    </lineage>
</organism>
<gene>
    <name evidence="5" type="ORF">GCM10007094_36500</name>
</gene>
<feature type="domain" description="Carbohydrate kinase PfkB" evidence="4">
    <location>
        <begin position="12"/>
        <end position="290"/>
    </location>
</feature>
<keyword evidence="3" id="KW-0418">Kinase</keyword>
<proteinExistence type="inferred from homology"/>
<dbReference type="PANTHER" id="PTHR43085:SF15">
    <property type="entry name" value="2-DEHYDRO-3-DEOXYGLUCONOKINASE"/>
    <property type="match status" value="1"/>
</dbReference>
<dbReference type="PANTHER" id="PTHR43085">
    <property type="entry name" value="HEXOKINASE FAMILY MEMBER"/>
    <property type="match status" value="1"/>
</dbReference>
<dbReference type="PROSITE" id="PS00584">
    <property type="entry name" value="PFKB_KINASES_2"/>
    <property type="match status" value="1"/>
</dbReference>
<dbReference type="InterPro" id="IPR011611">
    <property type="entry name" value="PfkB_dom"/>
</dbReference>
<name>A0ABQ3ENY6_9HYPH</name>
<dbReference type="Pfam" id="PF00294">
    <property type="entry name" value="PfkB"/>
    <property type="match status" value="1"/>
</dbReference>
<evidence type="ECO:0000259" key="4">
    <source>
        <dbReference type="Pfam" id="PF00294"/>
    </source>
</evidence>
<evidence type="ECO:0000313" key="5">
    <source>
        <dbReference type="EMBL" id="GHB43778.1"/>
    </source>
</evidence>
<keyword evidence="6" id="KW-1185">Reference proteome</keyword>
<dbReference type="InterPro" id="IPR029056">
    <property type="entry name" value="Ribokinase-like"/>
</dbReference>
<dbReference type="EMBL" id="BMXE01000007">
    <property type="protein sequence ID" value="GHB43778.1"/>
    <property type="molecule type" value="Genomic_DNA"/>
</dbReference>
<comment type="caution">
    <text evidence="5">The sequence shown here is derived from an EMBL/GenBank/DDBJ whole genome shotgun (WGS) entry which is preliminary data.</text>
</comment>
<comment type="similarity">
    <text evidence="1">Belongs to the carbohydrate kinase PfkB family.</text>
</comment>
<keyword evidence="2" id="KW-0808">Transferase</keyword>
<dbReference type="Proteomes" id="UP000637980">
    <property type="component" value="Unassembled WGS sequence"/>
</dbReference>
<dbReference type="InterPro" id="IPR002173">
    <property type="entry name" value="Carboh/pur_kinase_PfkB_CS"/>
</dbReference>
<sequence length="299" mass="32665">MLEIAPAGGGLFKQAFAGDTFNSAVYLARHFSDELTVSYITGLGQDAYSHKMMAAFEEENIRTDAIQIIADRSPGLYLIENDSSGERFFHYWRSASASRYMFDGWTSTDIAKLLRNYDCLYLSGISLAILDETQRQNLIEALHTVKQNCFIAYDPNYRANLWPDTDACRKTNKQLAQLADIALISKEDHIALWDSASSGTIAAEWASWGAKEVVVKDGGADCLILTDKNETHVSAQDNITPIDTTGAGDSFAAGYVGARLLGRSPSEAATAAHSIAAKVIQHRGAIIAQKTRRKNVSDG</sequence>
<evidence type="ECO:0000256" key="2">
    <source>
        <dbReference type="ARBA" id="ARBA00022679"/>
    </source>
</evidence>
<evidence type="ECO:0000313" key="6">
    <source>
        <dbReference type="Proteomes" id="UP000637980"/>
    </source>
</evidence>
<reference evidence="6" key="1">
    <citation type="journal article" date="2019" name="Int. J. Syst. Evol. Microbiol.">
        <title>The Global Catalogue of Microorganisms (GCM) 10K type strain sequencing project: providing services to taxonomists for standard genome sequencing and annotation.</title>
        <authorList>
            <consortium name="The Broad Institute Genomics Platform"/>
            <consortium name="The Broad Institute Genome Sequencing Center for Infectious Disease"/>
            <person name="Wu L."/>
            <person name="Ma J."/>
        </authorList>
    </citation>
    <scope>NUCLEOTIDE SEQUENCE [LARGE SCALE GENOMIC DNA]</scope>
    <source>
        <strain evidence="6">KCTC 12861</strain>
    </source>
</reference>